<keyword evidence="1" id="KW-1133">Transmembrane helix</keyword>
<organism evidence="2 3">
    <name type="scientific">Clarias magur</name>
    <name type="common">Asian catfish</name>
    <name type="synonym">Macropteronotus magur</name>
    <dbReference type="NCBI Taxonomy" id="1594786"/>
    <lineage>
        <taxon>Eukaryota</taxon>
        <taxon>Metazoa</taxon>
        <taxon>Chordata</taxon>
        <taxon>Craniata</taxon>
        <taxon>Vertebrata</taxon>
        <taxon>Euteleostomi</taxon>
        <taxon>Actinopterygii</taxon>
        <taxon>Neopterygii</taxon>
        <taxon>Teleostei</taxon>
        <taxon>Ostariophysi</taxon>
        <taxon>Siluriformes</taxon>
        <taxon>Clariidae</taxon>
        <taxon>Clarias</taxon>
    </lineage>
</organism>
<sequence>MALHQKVTNERSGVPGVLIVCVHYVGVCCIIDGSRERTTGRHCVYAALMFSVSAFQ</sequence>
<proteinExistence type="predicted"/>
<feature type="transmembrane region" description="Helical" evidence="1">
    <location>
        <begin position="12"/>
        <end position="31"/>
    </location>
</feature>
<evidence type="ECO:0000313" key="2">
    <source>
        <dbReference type="EMBL" id="KAF5906018.1"/>
    </source>
</evidence>
<evidence type="ECO:0000256" key="1">
    <source>
        <dbReference type="SAM" id="Phobius"/>
    </source>
</evidence>
<protein>
    <submittedName>
        <fullName evidence="2">Uncharacterized protein</fullName>
    </submittedName>
</protein>
<dbReference type="EMBL" id="QNUK01000038">
    <property type="protein sequence ID" value="KAF5906018.1"/>
    <property type="molecule type" value="Genomic_DNA"/>
</dbReference>
<keyword evidence="1" id="KW-0472">Membrane</keyword>
<name>A0A8J4XEH4_CLAMG</name>
<gene>
    <name evidence="2" type="ORF">DAT39_004305</name>
</gene>
<reference evidence="2" key="1">
    <citation type="submission" date="2020-07" db="EMBL/GenBank/DDBJ databases">
        <title>Clarias magur genome sequencing, assembly and annotation.</title>
        <authorList>
            <person name="Kushwaha B."/>
            <person name="Kumar R."/>
            <person name="Das P."/>
            <person name="Joshi C.G."/>
            <person name="Kumar D."/>
            <person name="Nagpure N.S."/>
            <person name="Pandey M."/>
            <person name="Agarwal S."/>
            <person name="Srivastava S."/>
            <person name="Singh M."/>
            <person name="Sahoo L."/>
            <person name="Jayasankar P."/>
            <person name="Meher P.K."/>
            <person name="Koringa P.G."/>
            <person name="Iquebal M.A."/>
            <person name="Das S.P."/>
            <person name="Bit A."/>
            <person name="Patnaik S."/>
            <person name="Patel N."/>
            <person name="Shah T.M."/>
            <person name="Hinsu A."/>
            <person name="Jena J.K."/>
        </authorList>
    </citation>
    <scope>NUCLEOTIDE SEQUENCE</scope>
    <source>
        <strain evidence="2">CIFAMagur01</strain>
        <tissue evidence="2">Testis</tissue>
    </source>
</reference>
<dbReference type="Proteomes" id="UP000727407">
    <property type="component" value="Unassembled WGS sequence"/>
</dbReference>
<keyword evidence="3" id="KW-1185">Reference proteome</keyword>
<keyword evidence="1" id="KW-0812">Transmembrane</keyword>
<dbReference type="AlphaFoldDB" id="A0A8J4XEH4"/>
<accession>A0A8J4XEH4</accession>
<evidence type="ECO:0000313" key="3">
    <source>
        <dbReference type="Proteomes" id="UP000727407"/>
    </source>
</evidence>
<comment type="caution">
    <text evidence="2">The sequence shown here is derived from an EMBL/GenBank/DDBJ whole genome shotgun (WGS) entry which is preliminary data.</text>
</comment>